<dbReference type="PANTHER" id="PTHR37464">
    <property type="entry name" value="BLL2463 PROTEIN"/>
    <property type="match status" value="1"/>
</dbReference>
<dbReference type="InterPro" id="IPR029062">
    <property type="entry name" value="Class_I_gatase-like"/>
</dbReference>
<organism evidence="3 4">
    <name type="scientific">Haloferula chungangensis</name>
    <dbReference type="NCBI Taxonomy" id="1048331"/>
    <lineage>
        <taxon>Bacteria</taxon>
        <taxon>Pseudomonadati</taxon>
        <taxon>Verrucomicrobiota</taxon>
        <taxon>Verrucomicrobiia</taxon>
        <taxon>Verrucomicrobiales</taxon>
        <taxon>Verrucomicrobiaceae</taxon>
        <taxon>Haloferula</taxon>
    </lineage>
</organism>
<dbReference type="EMBL" id="JBHTBS010000003">
    <property type="protein sequence ID" value="MFC7337161.1"/>
    <property type="molecule type" value="Genomic_DNA"/>
</dbReference>
<evidence type="ECO:0000313" key="4">
    <source>
        <dbReference type="Proteomes" id="UP001596472"/>
    </source>
</evidence>
<dbReference type="Proteomes" id="UP001596472">
    <property type="component" value="Unassembled WGS sequence"/>
</dbReference>
<dbReference type="RefSeq" id="WP_379711235.1">
    <property type="nucleotide sequence ID" value="NZ_JBHTBS010000003.1"/>
</dbReference>
<comment type="caution">
    <text evidence="3">The sequence shown here is derived from an EMBL/GenBank/DDBJ whole genome shotgun (WGS) entry which is preliminary data.</text>
</comment>
<keyword evidence="4" id="KW-1185">Reference proteome</keyword>
<sequence length="662" mass="71496">MFFLQSAMLWGLFAVSIPIIIHLLNRRRHRTVQWAAMQFLLKATRESRGKKRLRHILILTCRALGIAALIFAAAVPVVSKFFGLGSGKPDLIVLIFDRSASMEANPKNGTIPRRELSLQRLRDAFADLEGTRLVLIDSASGIPQDVPSPDVLAELSATAVTDTKADLPGLLSTAAEFLAETPGRAEIWVASDLQSTNWSANDSRWDSVRASLTSLQQQPRVRVLALGGENADNQTIQILSSRRSGTNLLLDLRIARGGDARSPLNLPVTININGARTTESVTIPGQEMRFIKTIPLPSPDDHGHGWVSIPGDGNPRDNVAFYAYGPARPVKSSVVAAGEAASYLDLAAAPDGFGGQSADTIQGAAAASLVTADQSAILWAEPLPSGPIAAELERFLSEGGQVIFFPPSADSDNSFLDISWSAVGVAERDQFFILDSWDHDDGLLRDGIDGTPVPADRLRAVKRRIPEGEASVLARWDDTQAFLVRRVVGRGTAWFIGSLPDYTWSNLGDADVLLPAVQRAVLAGAERFDSGYLATVGSSVAEVKADEIRERLDDYGSDAKAEPEYLAGIQKLGERTLAINRPASEDIPDVIERSALTGLMEGTDFSLFEDTSSSGRENVSRGIWRGFLIAMLFFLLSEALLCLPGKPVATHTSPRPPVQHAR</sequence>
<evidence type="ECO:0000259" key="2">
    <source>
        <dbReference type="Pfam" id="PF07584"/>
    </source>
</evidence>
<feature type="transmembrane region" description="Helical" evidence="1">
    <location>
        <begin position="56"/>
        <end position="78"/>
    </location>
</feature>
<dbReference type="PANTHER" id="PTHR37464:SF1">
    <property type="entry name" value="BLL2463 PROTEIN"/>
    <property type="match status" value="1"/>
</dbReference>
<feature type="domain" description="Aerotolerance regulator N-terminal" evidence="2">
    <location>
        <begin position="1"/>
        <end position="76"/>
    </location>
</feature>
<accession>A0ABW2L7V0</accession>
<dbReference type="NCBIfam" id="TIGR02226">
    <property type="entry name" value="two_anch"/>
    <property type="match status" value="1"/>
</dbReference>
<dbReference type="InterPro" id="IPR024163">
    <property type="entry name" value="Aerotolerance_reg_N"/>
</dbReference>
<keyword evidence="1" id="KW-1133">Transmembrane helix</keyword>
<dbReference type="Gene3D" id="3.40.50.880">
    <property type="match status" value="1"/>
</dbReference>
<evidence type="ECO:0000256" key="1">
    <source>
        <dbReference type="SAM" id="Phobius"/>
    </source>
</evidence>
<keyword evidence="1" id="KW-0812">Transmembrane</keyword>
<dbReference type="InterPro" id="IPR011933">
    <property type="entry name" value="Double_TM_dom"/>
</dbReference>
<name>A0ABW2L7V0_9BACT</name>
<dbReference type="Pfam" id="PF07584">
    <property type="entry name" value="BatA"/>
    <property type="match status" value="1"/>
</dbReference>
<gene>
    <name evidence="3" type="ORF">ACFQY0_08225</name>
</gene>
<keyword evidence="1" id="KW-0472">Membrane</keyword>
<feature type="transmembrane region" description="Helical" evidence="1">
    <location>
        <begin position="6"/>
        <end position="24"/>
    </location>
</feature>
<proteinExistence type="predicted"/>
<protein>
    <submittedName>
        <fullName evidence="3">BatA domain-containing protein</fullName>
    </submittedName>
</protein>
<reference evidence="4" key="1">
    <citation type="journal article" date="2019" name="Int. J. Syst. Evol. Microbiol.">
        <title>The Global Catalogue of Microorganisms (GCM) 10K type strain sequencing project: providing services to taxonomists for standard genome sequencing and annotation.</title>
        <authorList>
            <consortium name="The Broad Institute Genomics Platform"/>
            <consortium name="The Broad Institute Genome Sequencing Center for Infectious Disease"/>
            <person name="Wu L."/>
            <person name="Ma J."/>
        </authorList>
    </citation>
    <scope>NUCLEOTIDE SEQUENCE [LARGE SCALE GENOMIC DNA]</scope>
    <source>
        <strain evidence="4">CGMCC 4.1467</strain>
    </source>
</reference>
<evidence type="ECO:0000313" key="3">
    <source>
        <dbReference type="EMBL" id="MFC7337161.1"/>
    </source>
</evidence>